<reference evidence="4" key="3">
    <citation type="submission" date="2025-09" db="UniProtKB">
        <authorList>
            <consortium name="Ensembl"/>
        </authorList>
    </citation>
    <scope>IDENTIFICATION</scope>
</reference>
<feature type="compositionally biased region" description="Polar residues" evidence="3">
    <location>
        <begin position="72"/>
        <end position="81"/>
    </location>
</feature>
<feature type="compositionally biased region" description="Basic and acidic residues" evidence="3">
    <location>
        <begin position="45"/>
        <end position="55"/>
    </location>
</feature>
<feature type="compositionally biased region" description="Basic and acidic residues" evidence="3">
    <location>
        <begin position="195"/>
        <end position="216"/>
    </location>
</feature>
<feature type="compositionally biased region" description="Basic and acidic residues" evidence="3">
    <location>
        <begin position="135"/>
        <end position="159"/>
    </location>
</feature>
<sequence>MFGAANMETPSDVMPKRDHERDLELDKKIEALRRKNEALMKRYKEVEEDRKRAEEEGMALQSRKGKADDLTITISKSTSDNRVVVTKPFSGGSPAGKGQPEAGPDRGEESPPPGAGRGHRKQLMVTMAGKRGKRMVSEKLEKRSDVKSPTDDGQAKRVVESAGRGKQPPHMTKRDIEAQEPESPQASTDLNIPTSKEEQEEYLRWKKEREQIDRERVARHKNAKGQWRRAWDVDKTDNMFSDKSIPDRDWGPSSRGGRNARRGQSRTAGDSRGHEKRGKDKGTKNVQVMSSKAKGIDRLTGRARRWQVNEDGESLQTSDTTLEEFLEELDALTEPDLEDPKDQDTKIKLSPSPDSLSGSTAPVSADTLREDSPTQLKAEVSSPKSSEKKVRFSEELVQVAHTRQTTGSQDSSSLKAASPKKIKGPQQPLESAKQDDGSPGPQDQGGGPSAPPVAQQQASETECTRKDSALPTAPSSPSPEKACASLQESSVQPAELAKCNISNTNTEELIDSGLSVLSLESGETHPTHSTSSDKAREHGKIV</sequence>
<dbReference type="Ensembl" id="ENSSAUT00010051603.1">
    <property type="protein sequence ID" value="ENSSAUP00010049033.1"/>
    <property type="gene ID" value="ENSSAUG00010020480.1"/>
</dbReference>
<feature type="compositionally biased region" description="Basic and acidic residues" evidence="3">
    <location>
        <begin position="338"/>
        <end position="347"/>
    </location>
</feature>
<gene>
    <name evidence="4" type="primary">LOC115597720</name>
    <name evidence="4" type="synonym">CCDC9B</name>
</gene>
<keyword evidence="5" id="KW-1185">Reference proteome</keyword>
<organism evidence="4 5">
    <name type="scientific">Sparus aurata</name>
    <name type="common">Gilthead sea bream</name>
    <dbReference type="NCBI Taxonomy" id="8175"/>
    <lineage>
        <taxon>Eukaryota</taxon>
        <taxon>Metazoa</taxon>
        <taxon>Chordata</taxon>
        <taxon>Craniata</taxon>
        <taxon>Vertebrata</taxon>
        <taxon>Euteleostomi</taxon>
        <taxon>Actinopterygii</taxon>
        <taxon>Neopterygii</taxon>
        <taxon>Teleostei</taxon>
        <taxon>Neoteleostei</taxon>
        <taxon>Acanthomorphata</taxon>
        <taxon>Eupercaria</taxon>
        <taxon>Spariformes</taxon>
        <taxon>Sparidae</taxon>
        <taxon>Sparus</taxon>
    </lineage>
</organism>
<feature type="compositionally biased region" description="Polar residues" evidence="3">
    <location>
        <begin position="352"/>
        <end position="362"/>
    </location>
</feature>
<feature type="compositionally biased region" description="Low complexity" evidence="3">
    <location>
        <begin position="469"/>
        <end position="479"/>
    </location>
</feature>
<feature type="region of interest" description="Disordered" evidence="3">
    <location>
        <begin position="1"/>
        <end position="24"/>
    </location>
</feature>
<feature type="region of interest" description="Disordered" evidence="3">
    <location>
        <begin position="514"/>
        <end position="542"/>
    </location>
</feature>
<feature type="compositionally biased region" description="Polar residues" evidence="3">
    <location>
        <begin position="401"/>
        <end position="415"/>
    </location>
</feature>
<protein>
    <submittedName>
        <fullName evidence="4">Coiled-coil domain containing 9B</fullName>
    </submittedName>
</protein>
<feature type="compositionally biased region" description="Basic and acidic residues" evidence="3">
    <location>
        <begin position="269"/>
        <end position="283"/>
    </location>
</feature>
<evidence type="ECO:0000313" key="5">
    <source>
        <dbReference type="Proteomes" id="UP000472265"/>
    </source>
</evidence>
<reference evidence="4" key="1">
    <citation type="submission" date="2021-04" db="EMBL/GenBank/DDBJ databases">
        <authorList>
            <consortium name="Wellcome Sanger Institute Data Sharing"/>
        </authorList>
    </citation>
    <scope>NUCLEOTIDE SEQUENCE [LARGE SCALE GENOMIC DNA]</scope>
</reference>
<feature type="compositionally biased region" description="Basic residues" evidence="3">
    <location>
        <begin position="217"/>
        <end position="227"/>
    </location>
</feature>
<evidence type="ECO:0000256" key="1">
    <source>
        <dbReference type="ARBA" id="ARBA00022553"/>
    </source>
</evidence>
<feature type="compositionally biased region" description="Acidic residues" evidence="3">
    <location>
        <begin position="321"/>
        <end position="337"/>
    </location>
</feature>
<dbReference type="InterPro" id="IPR029336">
    <property type="entry name" value="DUF4594"/>
</dbReference>
<feature type="compositionally biased region" description="Polar residues" evidence="3">
    <location>
        <begin position="182"/>
        <end position="194"/>
    </location>
</feature>
<feature type="region of interest" description="Disordered" evidence="3">
    <location>
        <begin position="45"/>
        <end position="493"/>
    </location>
</feature>
<feature type="compositionally biased region" description="Basic and acidic residues" evidence="3">
    <location>
        <begin position="522"/>
        <end position="542"/>
    </location>
</feature>
<dbReference type="PANTHER" id="PTHR15635">
    <property type="entry name" value="COILED-COIL DOMAIN CONTAINING PROTEIN 9"/>
    <property type="match status" value="1"/>
</dbReference>
<evidence type="ECO:0000256" key="2">
    <source>
        <dbReference type="ARBA" id="ARBA00023054"/>
    </source>
</evidence>
<keyword evidence="2" id="KW-0175">Coiled coil</keyword>
<dbReference type="Proteomes" id="UP000472265">
    <property type="component" value="Chromosome 16"/>
</dbReference>
<reference evidence="4" key="2">
    <citation type="submission" date="2025-08" db="UniProtKB">
        <authorList>
            <consortium name="Ensembl"/>
        </authorList>
    </citation>
    <scope>IDENTIFICATION</scope>
</reference>
<proteinExistence type="predicted"/>
<accession>A0A671XD35</accession>
<dbReference type="GeneTree" id="ENSGT00530000063950"/>
<name>A0A671XD35_SPAAU</name>
<evidence type="ECO:0000313" key="4">
    <source>
        <dbReference type="Ensembl" id="ENSSAUP00010049033.1"/>
    </source>
</evidence>
<feature type="compositionally biased region" description="Basic and acidic residues" evidence="3">
    <location>
        <begin position="14"/>
        <end position="24"/>
    </location>
</feature>
<feature type="compositionally biased region" description="Basic and acidic residues" evidence="3">
    <location>
        <begin position="385"/>
        <end position="394"/>
    </location>
</feature>
<keyword evidence="1" id="KW-0597">Phosphoprotein</keyword>
<dbReference type="AlphaFoldDB" id="A0A671XD35"/>
<dbReference type="PANTHER" id="PTHR15635:SF10">
    <property type="entry name" value="COILED-COIL DOMAIN-CONTAINING PROTEIN 9B"/>
    <property type="match status" value="1"/>
</dbReference>
<evidence type="ECO:0000256" key="3">
    <source>
        <dbReference type="SAM" id="MobiDB-lite"/>
    </source>
</evidence>
<dbReference type="Pfam" id="PF15266">
    <property type="entry name" value="DUF4594"/>
    <property type="match status" value="1"/>
</dbReference>